<sequence>MLVFKVANKNPDFRFVDNYDGRSPISSRISTRVATMSARELMLIDVQVEVSIVGRSQVLIGIYLKI</sequence>
<proteinExistence type="predicted"/>
<comment type="caution">
    <text evidence="1">The sequence shown here is derived from an EMBL/GenBank/DDBJ whole genome shotgun (WGS) entry which is preliminary data.</text>
</comment>
<dbReference type="Proteomes" id="UP000712600">
    <property type="component" value="Unassembled WGS sequence"/>
</dbReference>
<accession>A0A8S9PII9</accession>
<evidence type="ECO:0000313" key="1">
    <source>
        <dbReference type="EMBL" id="KAF3513292.1"/>
    </source>
</evidence>
<protein>
    <submittedName>
        <fullName evidence="1">Uncharacterized protein</fullName>
    </submittedName>
</protein>
<dbReference type="AlphaFoldDB" id="A0A8S9PII9"/>
<name>A0A8S9PII9_BRACR</name>
<gene>
    <name evidence="1" type="ORF">F2Q69_00006002</name>
</gene>
<evidence type="ECO:0000313" key="2">
    <source>
        <dbReference type="Proteomes" id="UP000712600"/>
    </source>
</evidence>
<dbReference type="EMBL" id="QGKX02001521">
    <property type="protein sequence ID" value="KAF3513292.1"/>
    <property type="molecule type" value="Genomic_DNA"/>
</dbReference>
<reference evidence="1" key="1">
    <citation type="submission" date="2019-12" db="EMBL/GenBank/DDBJ databases">
        <title>Genome sequencing and annotation of Brassica cretica.</title>
        <authorList>
            <person name="Studholme D.J."/>
            <person name="Sarris P."/>
        </authorList>
    </citation>
    <scope>NUCLEOTIDE SEQUENCE</scope>
    <source>
        <strain evidence="1">PFS-109/04</strain>
        <tissue evidence="1">Leaf</tissue>
    </source>
</reference>
<organism evidence="1 2">
    <name type="scientific">Brassica cretica</name>
    <name type="common">Mustard</name>
    <dbReference type="NCBI Taxonomy" id="69181"/>
    <lineage>
        <taxon>Eukaryota</taxon>
        <taxon>Viridiplantae</taxon>
        <taxon>Streptophyta</taxon>
        <taxon>Embryophyta</taxon>
        <taxon>Tracheophyta</taxon>
        <taxon>Spermatophyta</taxon>
        <taxon>Magnoliopsida</taxon>
        <taxon>eudicotyledons</taxon>
        <taxon>Gunneridae</taxon>
        <taxon>Pentapetalae</taxon>
        <taxon>rosids</taxon>
        <taxon>malvids</taxon>
        <taxon>Brassicales</taxon>
        <taxon>Brassicaceae</taxon>
        <taxon>Brassiceae</taxon>
        <taxon>Brassica</taxon>
    </lineage>
</organism>